<dbReference type="Gene3D" id="3.40.190.10">
    <property type="entry name" value="Periplasmic binding protein-like II"/>
    <property type="match status" value="2"/>
</dbReference>
<evidence type="ECO:0000256" key="6">
    <source>
        <dbReference type="SAM" id="SignalP"/>
    </source>
</evidence>
<dbReference type="InterPro" id="IPR050490">
    <property type="entry name" value="Bact_solute-bd_prot1"/>
</dbReference>
<evidence type="ECO:0000256" key="1">
    <source>
        <dbReference type="ARBA" id="ARBA00004196"/>
    </source>
</evidence>
<sequence>MKLKTLLLCSVICILLTTVACGNNATNTNGNGTNTEKPATTDTNKDPEVTTTGLKGDFEIQYFVGGYGDAWWLEVIEGFQKANPDLKITQSAGPKINEQMQPRWISNDPPDVVYIDGAGSNERQMIVDDQLMDITSFLETAVNVDGEKIKDILISQPSIFNGDKNYNLPLVFGSWGLFYDKALFTQNNWAVPTNWDEFIAVSEQIKASGMPALLHTGVYPYYINGGLLDSAMVAANGGDTSILTSQVNLEEGSFSNDAVKKALAQFMQLVDKNLIDPGSVALNHTDSQAQWLQHKAAFIPNGLWLENEMKNDIPAGFDFGFIPSVAQAAGENNIVIPYTATIAIAKDAKNPDAAKAFLQYVFTKQNALRWAEITGAIMNVKADLSNSSASGVVKDAMDFFNSDTTTVAPVTVLNADVEKVKQDSIIALSIGKITPEEWMTRLEEAAAKARK</sequence>
<keyword evidence="3" id="KW-0813">Transport</keyword>
<dbReference type="SUPFAM" id="SSF53850">
    <property type="entry name" value="Periplasmic binding protein-like II"/>
    <property type="match status" value="1"/>
</dbReference>
<evidence type="ECO:0000256" key="5">
    <source>
        <dbReference type="SAM" id="MobiDB-lite"/>
    </source>
</evidence>
<dbReference type="PROSITE" id="PS51257">
    <property type="entry name" value="PROKAR_LIPOPROTEIN"/>
    <property type="match status" value="1"/>
</dbReference>
<feature type="signal peptide" evidence="6">
    <location>
        <begin position="1"/>
        <end position="25"/>
    </location>
</feature>
<dbReference type="Proteomes" id="UP001056756">
    <property type="component" value="Chromosome"/>
</dbReference>
<dbReference type="Pfam" id="PF01547">
    <property type="entry name" value="SBP_bac_1"/>
    <property type="match status" value="1"/>
</dbReference>
<dbReference type="InterPro" id="IPR006059">
    <property type="entry name" value="SBP"/>
</dbReference>
<dbReference type="PANTHER" id="PTHR43649:SF31">
    <property type="entry name" value="SN-GLYCEROL-3-PHOSPHATE-BINDING PERIPLASMIC PROTEIN UGPB"/>
    <property type="match status" value="1"/>
</dbReference>
<dbReference type="GO" id="GO:0030313">
    <property type="term" value="C:cell envelope"/>
    <property type="evidence" value="ECO:0007669"/>
    <property type="project" value="UniProtKB-SubCell"/>
</dbReference>
<evidence type="ECO:0000313" key="7">
    <source>
        <dbReference type="EMBL" id="URN95731.1"/>
    </source>
</evidence>
<feature type="region of interest" description="Disordered" evidence="5">
    <location>
        <begin position="25"/>
        <end position="48"/>
    </location>
</feature>
<dbReference type="KEGG" id="plig:NAG76_05655"/>
<evidence type="ECO:0000256" key="4">
    <source>
        <dbReference type="ARBA" id="ARBA00022729"/>
    </source>
</evidence>
<feature type="chain" id="PRO_5039906342" evidence="6">
    <location>
        <begin position="26"/>
        <end position="451"/>
    </location>
</feature>
<organism evidence="7 8">
    <name type="scientific">Candidatus Pristimantibacillus lignocellulolyticus</name>
    <dbReference type="NCBI Taxonomy" id="2994561"/>
    <lineage>
        <taxon>Bacteria</taxon>
        <taxon>Bacillati</taxon>
        <taxon>Bacillota</taxon>
        <taxon>Bacilli</taxon>
        <taxon>Bacillales</taxon>
        <taxon>Paenibacillaceae</taxon>
        <taxon>Candidatus Pristimantibacillus</taxon>
    </lineage>
</organism>
<proteinExistence type="inferred from homology"/>
<protein>
    <submittedName>
        <fullName evidence="7">Extracellular solute-binding protein</fullName>
    </submittedName>
</protein>
<keyword evidence="4 6" id="KW-0732">Signal</keyword>
<comment type="subcellular location">
    <subcellularLocation>
        <location evidence="1">Cell envelope</location>
    </subcellularLocation>
</comment>
<evidence type="ECO:0000256" key="2">
    <source>
        <dbReference type="ARBA" id="ARBA00008520"/>
    </source>
</evidence>
<comment type="similarity">
    <text evidence="2">Belongs to the bacterial solute-binding protein 1 family.</text>
</comment>
<dbReference type="EMBL" id="CP097899">
    <property type="protein sequence ID" value="URN95731.1"/>
    <property type="molecule type" value="Genomic_DNA"/>
</dbReference>
<feature type="compositionally biased region" description="Low complexity" evidence="5">
    <location>
        <begin position="25"/>
        <end position="35"/>
    </location>
</feature>
<evidence type="ECO:0000256" key="3">
    <source>
        <dbReference type="ARBA" id="ARBA00022448"/>
    </source>
</evidence>
<accession>A0A9J6ZHR4</accession>
<evidence type="ECO:0000313" key="8">
    <source>
        <dbReference type="Proteomes" id="UP001056756"/>
    </source>
</evidence>
<reference evidence="7" key="1">
    <citation type="submission" date="2022-05" db="EMBL/GenBank/DDBJ databases">
        <title>Novel bacterial taxa in a minimal lignocellulolytic consortium and its capacity to transform plastics disclosed by genome-resolved metagenomics.</title>
        <authorList>
            <person name="Rodriguez C.A.D."/>
            <person name="Diaz-Garcia L."/>
            <person name="Herrera K."/>
            <person name="Tarazona N.A."/>
            <person name="Sproer C."/>
            <person name="Overmann J."/>
            <person name="Jimenez D.J."/>
        </authorList>
    </citation>
    <scope>NUCLEOTIDE SEQUENCE</scope>
    <source>
        <strain evidence="7">MAG5</strain>
    </source>
</reference>
<dbReference type="AlphaFoldDB" id="A0A9J6ZHR4"/>
<name>A0A9J6ZHR4_9BACL</name>
<gene>
    <name evidence="7" type="ORF">NAG76_05655</name>
</gene>
<dbReference type="PANTHER" id="PTHR43649">
    <property type="entry name" value="ARABINOSE-BINDING PROTEIN-RELATED"/>
    <property type="match status" value="1"/>
</dbReference>